<sequence length="414" mass="46418">MNPKKVCTWLGPVFASYRFPYRLCAKGLPVLTCDLIRVENLSPCDQTIWQNMIDATEAFQSPVQSPAFIRAVALVRDDVFIAVYRRDGETIGFLPHHRRPNRFARPVGAPFADYSALITFPDTDLKARDALAAARIDRYQAIGLIDPYGVFGDVDGTDDVGYGIDLGSGEPINTVTKKHSKNINRHRRNLIAAHGEITFRLSEFDREHYERMLNLKRRQLAQNGLHNFLDAPWASSLLEQLFDAPREDLHGSLLVMMVGDAPVMFHYGLRYGDRMHPWVSSFDPAFGEFSPGQIFLCDAPAVLKAAGVRYYDLSTGQTHYKSSFCNTQFPVRHARIYGGSASAHLSERLAHLTSHVQKSMDRYRIGRGVANALTRLNRRVDQIACLELDFAGRAKGVAHAFANARRRIGGGHTD</sequence>
<accession>V4Q4D3</accession>
<keyword evidence="3" id="KW-1185">Reference proteome</keyword>
<dbReference type="eggNOG" id="COG5653">
    <property type="taxonomic scope" value="Bacteria"/>
</dbReference>
<organism evidence="2 3">
    <name type="scientific">Asticcacaulis benevestitus DSM 16100 = ATCC BAA-896</name>
    <dbReference type="NCBI Taxonomy" id="1121022"/>
    <lineage>
        <taxon>Bacteria</taxon>
        <taxon>Pseudomonadati</taxon>
        <taxon>Pseudomonadota</taxon>
        <taxon>Alphaproteobacteria</taxon>
        <taxon>Caulobacterales</taxon>
        <taxon>Caulobacteraceae</taxon>
        <taxon>Asticcacaulis</taxon>
    </lineage>
</organism>
<dbReference type="SUPFAM" id="SSF55729">
    <property type="entry name" value="Acyl-CoA N-acyltransferases (Nat)"/>
    <property type="match status" value="1"/>
</dbReference>
<proteinExistence type="predicted"/>
<dbReference type="AlphaFoldDB" id="V4Q4D3"/>
<comment type="caution">
    <text evidence="2">The sequence shown here is derived from an EMBL/GenBank/DDBJ whole genome shotgun (WGS) entry which is preliminary data.</text>
</comment>
<feature type="domain" description="BioF2-like acetyltransferase" evidence="1">
    <location>
        <begin position="177"/>
        <end position="322"/>
    </location>
</feature>
<evidence type="ECO:0000313" key="3">
    <source>
        <dbReference type="Proteomes" id="UP000017837"/>
    </source>
</evidence>
<dbReference type="STRING" id="1121022.GCA_000376105_02908"/>
<dbReference type="EMBL" id="AWGB01000011">
    <property type="protein sequence ID" value="ESQ92675.1"/>
    <property type="molecule type" value="Genomic_DNA"/>
</dbReference>
<dbReference type="PATRIC" id="fig|1121022.4.peg.1522"/>
<dbReference type="InterPro" id="IPR038740">
    <property type="entry name" value="BioF2-like_GNAT_dom"/>
</dbReference>
<protein>
    <recommendedName>
        <fullName evidence="1">BioF2-like acetyltransferase domain-containing protein</fullName>
    </recommendedName>
</protein>
<dbReference type="Gene3D" id="3.40.630.30">
    <property type="match status" value="1"/>
</dbReference>
<dbReference type="InterPro" id="IPR016181">
    <property type="entry name" value="Acyl_CoA_acyltransferase"/>
</dbReference>
<name>V4Q4D3_9CAUL</name>
<gene>
    <name evidence="2" type="ORF">ABENE_07595</name>
</gene>
<dbReference type="Proteomes" id="UP000017837">
    <property type="component" value="Unassembled WGS sequence"/>
</dbReference>
<reference evidence="2 3" key="1">
    <citation type="journal article" date="2014" name="Nature">
        <title>Sequential evolution of bacterial morphology by co-option of a developmental regulator.</title>
        <authorList>
            <person name="Jiang C."/>
            <person name="Brown P.J."/>
            <person name="Ducret A."/>
            <person name="Brun Y.V."/>
        </authorList>
    </citation>
    <scope>NUCLEOTIDE SEQUENCE [LARGE SCALE GENOMIC DNA]</scope>
    <source>
        <strain evidence="2 3">DSM 16100</strain>
    </source>
</reference>
<evidence type="ECO:0000259" key="1">
    <source>
        <dbReference type="Pfam" id="PF13480"/>
    </source>
</evidence>
<dbReference type="Pfam" id="PF13480">
    <property type="entry name" value="Acetyltransf_6"/>
    <property type="match status" value="1"/>
</dbReference>
<evidence type="ECO:0000313" key="2">
    <source>
        <dbReference type="EMBL" id="ESQ92675.1"/>
    </source>
</evidence>